<dbReference type="AlphaFoldDB" id="X0GM44"/>
<protein>
    <recommendedName>
        <fullName evidence="2">F-box domain-containing protein</fullName>
    </recommendedName>
</protein>
<gene>
    <name evidence="1" type="ORF">FOPG_19390</name>
</gene>
<dbReference type="HOGENOM" id="CLU_1938264_0_0_1"/>
<sequence length="130" mass="15065">MTTNYLAKLPQEVKDHVGRYLDLKSIARARLASKGMNFFLPSERAKLNRHSRVWGSIMRSNDWNERLWGIVAKSYGGNAEDYDMVLLGSDLEFLYYADDERKKPPPDYGPLHLWNDMKGNKFTNITLINP</sequence>
<accession>X0GM44</accession>
<evidence type="ECO:0008006" key="2">
    <source>
        <dbReference type="Google" id="ProtNLM"/>
    </source>
</evidence>
<proteinExistence type="predicted"/>
<dbReference type="CDD" id="cd09917">
    <property type="entry name" value="F-box_SF"/>
    <property type="match status" value="1"/>
</dbReference>
<dbReference type="SUPFAM" id="SSF81383">
    <property type="entry name" value="F-box domain"/>
    <property type="match status" value="1"/>
</dbReference>
<dbReference type="InterPro" id="IPR036047">
    <property type="entry name" value="F-box-like_dom_sf"/>
</dbReference>
<evidence type="ECO:0000313" key="1">
    <source>
        <dbReference type="EMBL" id="EXL64343.1"/>
    </source>
</evidence>
<reference evidence="1" key="2">
    <citation type="submission" date="2014-03" db="EMBL/GenBank/DDBJ databases">
        <title>The Genome Annotation of Fusarium oxysporum PHW808.</title>
        <authorList>
            <consortium name="The Broad Institute Genomics Platform"/>
            <person name="Ma L.-J."/>
            <person name="Corby-Kistler H."/>
            <person name="Broz K."/>
            <person name="Gale L.R."/>
            <person name="Jonkers W."/>
            <person name="O'Donnell K."/>
            <person name="Ploetz R."/>
            <person name="Steinberg C."/>
            <person name="Schwartz D.C."/>
            <person name="VanEtten H."/>
            <person name="Zhou S."/>
            <person name="Young S.K."/>
            <person name="Zeng Q."/>
            <person name="Gargeya S."/>
            <person name="Fitzgerald M."/>
            <person name="Abouelleil A."/>
            <person name="Alvarado L."/>
            <person name="Chapman S.B."/>
            <person name="Gainer-Dewar J."/>
            <person name="Goldberg J."/>
            <person name="Griggs A."/>
            <person name="Gujja S."/>
            <person name="Hansen M."/>
            <person name="Howarth C."/>
            <person name="Imamovic A."/>
            <person name="Ireland A."/>
            <person name="Larimer J."/>
            <person name="McCowan C."/>
            <person name="Murphy C."/>
            <person name="Pearson M."/>
            <person name="Poon T.W."/>
            <person name="Priest M."/>
            <person name="Roberts A."/>
            <person name="Saif S."/>
            <person name="Shea T."/>
            <person name="Sykes S."/>
            <person name="Wortman J."/>
            <person name="Nusbaum C."/>
            <person name="Birren B."/>
        </authorList>
    </citation>
    <scope>NUCLEOTIDE SEQUENCE</scope>
    <source>
        <strain evidence="1">54008</strain>
    </source>
</reference>
<reference evidence="1" key="1">
    <citation type="submission" date="2011-11" db="EMBL/GenBank/DDBJ databases">
        <title>The Genome Sequence of Fusarium oxysporum PHW808.</title>
        <authorList>
            <consortium name="The Broad Institute Genome Sequencing Platform"/>
            <person name="Ma L.-J."/>
            <person name="Gale L.R."/>
            <person name="Schwartz D.C."/>
            <person name="Zhou S."/>
            <person name="Corby-Kistler H."/>
            <person name="Young S.K."/>
            <person name="Zeng Q."/>
            <person name="Gargeya S."/>
            <person name="Fitzgerald M."/>
            <person name="Haas B."/>
            <person name="Abouelleil A."/>
            <person name="Alvarado L."/>
            <person name="Arachchi H.M."/>
            <person name="Berlin A."/>
            <person name="Brown A."/>
            <person name="Chapman S.B."/>
            <person name="Chen Z."/>
            <person name="Dunbar C."/>
            <person name="Freedman E."/>
            <person name="Gearin G."/>
            <person name="Goldberg J."/>
            <person name="Griggs A."/>
            <person name="Gujja S."/>
            <person name="Heiman D."/>
            <person name="Howarth C."/>
            <person name="Larson L."/>
            <person name="Lui A."/>
            <person name="MacDonald P.J.P."/>
            <person name="Montmayeur A."/>
            <person name="Murphy C."/>
            <person name="Neiman D."/>
            <person name="Pearson M."/>
            <person name="Priest M."/>
            <person name="Roberts A."/>
            <person name="Saif S."/>
            <person name="Shea T."/>
            <person name="Shenoy N."/>
            <person name="Sisk P."/>
            <person name="Stolte C."/>
            <person name="Sykes S."/>
            <person name="Wortman J."/>
            <person name="Nusbaum C."/>
            <person name="Birren B."/>
        </authorList>
    </citation>
    <scope>NUCLEOTIDE SEQUENCE [LARGE SCALE GENOMIC DNA]</scope>
    <source>
        <strain evidence="1">54008</strain>
    </source>
</reference>
<dbReference type="EMBL" id="KK034169">
    <property type="protein sequence ID" value="EXL64343.1"/>
    <property type="molecule type" value="Genomic_DNA"/>
</dbReference>
<organism evidence="1">
    <name type="scientific">Fusarium oxysporum f. sp. conglutinans race 2 54008</name>
    <dbReference type="NCBI Taxonomy" id="1089457"/>
    <lineage>
        <taxon>Eukaryota</taxon>
        <taxon>Fungi</taxon>
        <taxon>Dikarya</taxon>
        <taxon>Ascomycota</taxon>
        <taxon>Pezizomycotina</taxon>
        <taxon>Sordariomycetes</taxon>
        <taxon>Hypocreomycetidae</taxon>
        <taxon>Hypocreales</taxon>
        <taxon>Nectriaceae</taxon>
        <taxon>Fusarium</taxon>
        <taxon>Fusarium oxysporum species complex</taxon>
    </lineage>
</organism>
<name>X0GM44_FUSOX</name>
<dbReference type="Proteomes" id="UP000030676">
    <property type="component" value="Unassembled WGS sequence"/>
</dbReference>